<dbReference type="Pfam" id="PF14815">
    <property type="entry name" value="NUDIX_4"/>
    <property type="match status" value="1"/>
</dbReference>
<dbReference type="GO" id="GO:0000701">
    <property type="term" value="F:purine-specific mismatch base pair DNA N-glycosylase activity"/>
    <property type="evidence" value="ECO:0007669"/>
    <property type="project" value="UniProtKB-EC"/>
</dbReference>
<keyword evidence="13" id="KW-0326">Glycosidase</keyword>
<keyword evidence="9" id="KW-0378">Hydrolase</keyword>
<comment type="cofactor">
    <cofactor evidence="2">
        <name>[4Fe-4S] cluster</name>
        <dbReference type="ChEBI" id="CHEBI:49883"/>
    </cofactor>
</comment>
<dbReference type="Gene3D" id="3.90.79.10">
    <property type="entry name" value="Nucleoside Triphosphate Pyrophosphohydrolase"/>
    <property type="match status" value="1"/>
</dbReference>
<keyword evidence="12" id="KW-0234">DNA repair</keyword>
<comment type="similarity">
    <text evidence="3">Belongs to the Nth/MutY family.</text>
</comment>
<evidence type="ECO:0000256" key="13">
    <source>
        <dbReference type="ARBA" id="ARBA00023295"/>
    </source>
</evidence>
<comment type="catalytic activity">
    <reaction evidence="1">
        <text>Hydrolyzes free adenine bases from 7,8-dihydro-8-oxoguanine:adenine mismatched double-stranded DNA, leaving an apurinic site.</text>
        <dbReference type="EC" id="3.2.2.31"/>
    </reaction>
</comment>
<dbReference type="InterPro" id="IPR029119">
    <property type="entry name" value="MutY_C"/>
</dbReference>
<dbReference type="AlphaFoldDB" id="F2UFV0"/>
<proteinExistence type="inferred from homology"/>
<protein>
    <recommendedName>
        <fullName evidence="5">Adenine DNA glycosylase</fullName>
        <ecNumber evidence="4">3.2.2.31</ecNumber>
    </recommendedName>
</protein>
<dbReference type="PROSITE" id="PS01155">
    <property type="entry name" value="ENDONUCLEASE_III_2"/>
    <property type="match status" value="1"/>
</dbReference>
<dbReference type="GO" id="GO:0032357">
    <property type="term" value="F:oxidized purine DNA binding"/>
    <property type="evidence" value="ECO:0007669"/>
    <property type="project" value="TreeGrafter"/>
</dbReference>
<accession>F2UFV0</accession>
<dbReference type="InterPro" id="IPR004036">
    <property type="entry name" value="Endonuclease-III-like_CS2"/>
</dbReference>
<dbReference type="PANTHER" id="PTHR42944">
    <property type="entry name" value="ADENINE DNA GLYCOSYLASE"/>
    <property type="match status" value="1"/>
</dbReference>
<evidence type="ECO:0000256" key="8">
    <source>
        <dbReference type="ARBA" id="ARBA00022763"/>
    </source>
</evidence>
<feature type="domain" description="HhH-GPD" evidence="14">
    <location>
        <begin position="31"/>
        <end position="183"/>
    </location>
</feature>
<dbReference type="FunFam" id="1.10.340.30:FF:000002">
    <property type="entry name" value="Adenine DNA glycosylase"/>
    <property type="match status" value="1"/>
</dbReference>
<dbReference type="eggNOG" id="KOG2457">
    <property type="taxonomic scope" value="Eukaryota"/>
</dbReference>
<dbReference type="Pfam" id="PF00730">
    <property type="entry name" value="HhH-GPD"/>
    <property type="match status" value="1"/>
</dbReference>
<dbReference type="InterPro" id="IPR011257">
    <property type="entry name" value="DNA_glycosylase"/>
</dbReference>
<dbReference type="GO" id="GO:0006298">
    <property type="term" value="P:mismatch repair"/>
    <property type="evidence" value="ECO:0007669"/>
    <property type="project" value="TreeGrafter"/>
</dbReference>
<dbReference type="GO" id="GO:0006284">
    <property type="term" value="P:base-excision repair"/>
    <property type="evidence" value="ECO:0007669"/>
    <property type="project" value="InterPro"/>
</dbReference>
<evidence type="ECO:0000256" key="1">
    <source>
        <dbReference type="ARBA" id="ARBA00000843"/>
    </source>
</evidence>
<keyword evidence="10" id="KW-0408">Iron</keyword>
<evidence type="ECO:0000313" key="15">
    <source>
        <dbReference type="EMBL" id="EGD75378.1"/>
    </source>
</evidence>
<dbReference type="Gene3D" id="1.10.1670.10">
    <property type="entry name" value="Helix-hairpin-Helix base-excision DNA repair enzymes (C-terminal)"/>
    <property type="match status" value="1"/>
</dbReference>
<dbReference type="OrthoDB" id="10248838at2759"/>
<dbReference type="EMBL" id="GL832972">
    <property type="protein sequence ID" value="EGD75378.1"/>
    <property type="molecule type" value="Genomic_DNA"/>
</dbReference>
<dbReference type="FunCoup" id="F2UFV0">
    <property type="interactions" value="779"/>
</dbReference>
<keyword evidence="11" id="KW-0411">Iron-sulfur</keyword>
<evidence type="ECO:0000256" key="4">
    <source>
        <dbReference type="ARBA" id="ARBA00012045"/>
    </source>
</evidence>
<dbReference type="GO" id="GO:0046872">
    <property type="term" value="F:metal ion binding"/>
    <property type="evidence" value="ECO:0007669"/>
    <property type="project" value="UniProtKB-KW"/>
</dbReference>
<keyword evidence="7" id="KW-0479">Metal-binding</keyword>
<evidence type="ECO:0000256" key="7">
    <source>
        <dbReference type="ARBA" id="ARBA00022723"/>
    </source>
</evidence>
<dbReference type="Gene3D" id="1.10.340.30">
    <property type="entry name" value="Hypothetical protein, domain 2"/>
    <property type="match status" value="1"/>
</dbReference>
<name>F2UFV0_SALR5</name>
<dbReference type="Proteomes" id="UP000007799">
    <property type="component" value="Unassembled WGS sequence"/>
</dbReference>
<evidence type="ECO:0000256" key="5">
    <source>
        <dbReference type="ARBA" id="ARBA00022023"/>
    </source>
</evidence>
<dbReference type="InterPro" id="IPR015797">
    <property type="entry name" value="NUDIX_hydrolase-like_dom_sf"/>
</dbReference>
<evidence type="ECO:0000256" key="2">
    <source>
        <dbReference type="ARBA" id="ARBA00001966"/>
    </source>
</evidence>
<evidence type="ECO:0000256" key="6">
    <source>
        <dbReference type="ARBA" id="ARBA00022485"/>
    </source>
</evidence>
<evidence type="ECO:0000256" key="9">
    <source>
        <dbReference type="ARBA" id="ARBA00022801"/>
    </source>
</evidence>
<dbReference type="EC" id="3.2.2.31" evidence="4"/>
<evidence type="ECO:0000256" key="12">
    <source>
        <dbReference type="ARBA" id="ARBA00023204"/>
    </source>
</evidence>
<dbReference type="InterPro" id="IPR000445">
    <property type="entry name" value="HhH_motif"/>
</dbReference>
<keyword evidence="16" id="KW-1185">Reference proteome</keyword>
<evidence type="ECO:0000256" key="3">
    <source>
        <dbReference type="ARBA" id="ARBA00008343"/>
    </source>
</evidence>
<dbReference type="SUPFAM" id="SSF48150">
    <property type="entry name" value="DNA-glycosylase"/>
    <property type="match status" value="1"/>
</dbReference>
<dbReference type="STRING" id="946362.F2UFV0"/>
<dbReference type="InParanoid" id="F2UFV0"/>
<dbReference type="SUPFAM" id="SSF55811">
    <property type="entry name" value="Nudix"/>
    <property type="match status" value="1"/>
</dbReference>
<dbReference type="InterPro" id="IPR044298">
    <property type="entry name" value="MIG/MutY"/>
</dbReference>
<dbReference type="GO" id="GO:0035485">
    <property type="term" value="F:adenine/guanine mispair binding"/>
    <property type="evidence" value="ECO:0007669"/>
    <property type="project" value="TreeGrafter"/>
</dbReference>
<evidence type="ECO:0000256" key="10">
    <source>
        <dbReference type="ARBA" id="ARBA00023004"/>
    </source>
</evidence>
<keyword evidence="6" id="KW-0004">4Fe-4S</keyword>
<evidence type="ECO:0000256" key="11">
    <source>
        <dbReference type="ARBA" id="ARBA00023014"/>
    </source>
</evidence>
<reference evidence="15" key="1">
    <citation type="submission" date="2009-08" db="EMBL/GenBank/DDBJ databases">
        <title>Annotation of Salpingoeca rosetta.</title>
        <authorList>
            <consortium name="The Broad Institute Genome Sequencing Platform"/>
            <person name="Russ C."/>
            <person name="Cuomo C."/>
            <person name="Burger G."/>
            <person name="Gray M.W."/>
            <person name="Holland P.W.H."/>
            <person name="King N."/>
            <person name="Lang F.B.F."/>
            <person name="Roger A.J."/>
            <person name="Ruiz-Trillo I."/>
            <person name="Young S.K."/>
            <person name="Zeng Q."/>
            <person name="Gargeya S."/>
            <person name="Alvarado L."/>
            <person name="Berlin A."/>
            <person name="Chapman S.B."/>
            <person name="Chen Z."/>
            <person name="Freedman E."/>
            <person name="Gellesch M."/>
            <person name="Goldberg J."/>
            <person name="Griggs A."/>
            <person name="Gujja S."/>
            <person name="Heilman E."/>
            <person name="Heiman D."/>
            <person name="Howarth C."/>
            <person name="Mehta T."/>
            <person name="Neiman D."/>
            <person name="Pearson M."/>
            <person name="Roberts A."/>
            <person name="Saif S."/>
            <person name="Shea T."/>
            <person name="Shenoy N."/>
            <person name="Sisk P."/>
            <person name="Stolte C."/>
            <person name="Sykes S."/>
            <person name="White J."/>
            <person name="Yandava C."/>
            <person name="Haas B."/>
            <person name="Nusbaum C."/>
            <person name="Birren B."/>
        </authorList>
    </citation>
    <scope>NUCLEOTIDE SEQUENCE [LARGE SCALE GENOMIC DNA]</scope>
    <source>
        <strain evidence="15">ATCC 50818</strain>
    </source>
</reference>
<evidence type="ECO:0000259" key="14">
    <source>
        <dbReference type="SMART" id="SM00478"/>
    </source>
</evidence>
<dbReference type="GeneID" id="16072395"/>
<keyword evidence="8" id="KW-0227">DNA damage</keyword>
<organism evidence="16">
    <name type="scientific">Salpingoeca rosetta (strain ATCC 50818 / BSB-021)</name>
    <dbReference type="NCBI Taxonomy" id="946362"/>
    <lineage>
        <taxon>Eukaryota</taxon>
        <taxon>Choanoflagellata</taxon>
        <taxon>Craspedida</taxon>
        <taxon>Salpingoecidae</taxon>
        <taxon>Salpingoeca</taxon>
    </lineage>
</organism>
<gene>
    <name evidence="15" type="ORF">PTSG_06455</name>
</gene>
<dbReference type="InterPro" id="IPR003265">
    <property type="entry name" value="HhH-GPD_domain"/>
</dbReference>
<dbReference type="SMART" id="SM00478">
    <property type="entry name" value="ENDO3c"/>
    <property type="match status" value="1"/>
</dbReference>
<dbReference type="PANTHER" id="PTHR42944:SF1">
    <property type="entry name" value="ADENINE DNA GLYCOSYLASE"/>
    <property type="match status" value="1"/>
</dbReference>
<dbReference type="GO" id="GO:0051539">
    <property type="term" value="F:4 iron, 4 sulfur cluster binding"/>
    <property type="evidence" value="ECO:0007669"/>
    <property type="project" value="UniProtKB-KW"/>
</dbReference>
<sequence>MSKGGNDIACGKSKLEDRQQRAYAVWVSEIMLQQTQVKTVIDYYTRWMAKWPTLKDLAQATPDDVQQMWAGLGYYSRGRRLLQGAKHVEEKLNGRIPETYKGLLSELPGVGPYTAAAIASIAFGCVKGVVDGNVLRVLARLRRITQPIDTTPVQKAMQALSDALVDPSRPGDFNQAVMELGATTCTPKAPNCTACPLASLCQSHRLHARAATGKTAVASDPTCNLCSSHAIADIATTDLPRKKPKKQSPVIDLWCLHIRTQRDKVLLLRNPDTGLLASSWTFPCVAHTEHATPHAAVGTLLPSVKKADVVHTNHVVEHVFSHRKHRYHVLHVSCGGDDEVRCSDDHNDRSQWVHKTRVAATLTTTNMKKVWEKVKAWRKKQGGGIVAALKRASSTPAPRP</sequence>
<dbReference type="GO" id="GO:0005634">
    <property type="term" value="C:nucleus"/>
    <property type="evidence" value="ECO:0007669"/>
    <property type="project" value="TreeGrafter"/>
</dbReference>
<dbReference type="GO" id="GO:0034039">
    <property type="term" value="F:8-oxo-7,8-dihydroguanine DNA N-glycosylase activity"/>
    <property type="evidence" value="ECO:0007669"/>
    <property type="project" value="TreeGrafter"/>
</dbReference>
<dbReference type="Pfam" id="PF00633">
    <property type="entry name" value="HHH"/>
    <property type="match status" value="1"/>
</dbReference>
<evidence type="ECO:0000313" key="16">
    <source>
        <dbReference type="Proteomes" id="UP000007799"/>
    </source>
</evidence>
<dbReference type="CDD" id="cd00056">
    <property type="entry name" value="ENDO3c"/>
    <property type="match status" value="1"/>
</dbReference>
<dbReference type="RefSeq" id="XP_004991835.1">
    <property type="nucleotide sequence ID" value="XM_004991778.1"/>
</dbReference>
<dbReference type="KEGG" id="sre:PTSG_06455"/>
<dbReference type="InterPro" id="IPR023170">
    <property type="entry name" value="HhH_base_excis_C"/>
</dbReference>